<dbReference type="SUPFAM" id="SSF63882">
    <property type="entry name" value="MoeA N-terminal region -like"/>
    <property type="match status" value="1"/>
</dbReference>
<comment type="pathway">
    <text evidence="2 7">Cofactor biosynthesis; molybdopterin biosynthesis.</text>
</comment>
<evidence type="ECO:0000256" key="5">
    <source>
        <dbReference type="ARBA" id="ARBA00023150"/>
    </source>
</evidence>
<protein>
    <recommendedName>
        <fullName evidence="7">Molybdopterin molybdenumtransferase</fullName>
        <ecNumber evidence="7">2.10.1.1</ecNumber>
    </recommendedName>
</protein>
<comment type="cofactor">
    <cofactor evidence="7">
        <name>Mg(2+)</name>
        <dbReference type="ChEBI" id="CHEBI:18420"/>
    </cofactor>
</comment>
<dbReference type="RefSeq" id="WP_253576525.1">
    <property type="nucleotide sequence ID" value="NZ_JAMFTQ010000003.1"/>
</dbReference>
<dbReference type="Pfam" id="PF03453">
    <property type="entry name" value="MoeA_N"/>
    <property type="match status" value="1"/>
</dbReference>
<dbReference type="InterPro" id="IPR036425">
    <property type="entry name" value="MoaB/Mog-like_dom_sf"/>
</dbReference>
<feature type="domain" description="MoaB/Mog" evidence="8">
    <location>
        <begin position="181"/>
        <end position="315"/>
    </location>
</feature>
<dbReference type="PANTHER" id="PTHR10192:SF5">
    <property type="entry name" value="GEPHYRIN"/>
    <property type="match status" value="1"/>
</dbReference>
<keyword evidence="5 7" id="KW-0501">Molybdenum cofactor biosynthesis</keyword>
<dbReference type="InterPro" id="IPR036135">
    <property type="entry name" value="MoeA_linker/N_sf"/>
</dbReference>
<dbReference type="InterPro" id="IPR005110">
    <property type="entry name" value="MoeA_linker/N"/>
</dbReference>
<comment type="caution">
    <text evidence="9">The sequence shown here is derived from an EMBL/GenBank/DDBJ whole genome shotgun (WGS) entry which is preliminary data.</text>
</comment>
<evidence type="ECO:0000313" key="10">
    <source>
        <dbReference type="Proteomes" id="UP001204000"/>
    </source>
</evidence>
<dbReference type="Pfam" id="PF00994">
    <property type="entry name" value="MoCF_biosynth"/>
    <property type="match status" value="1"/>
</dbReference>
<keyword evidence="7" id="KW-0460">Magnesium</keyword>
<evidence type="ECO:0000256" key="4">
    <source>
        <dbReference type="ARBA" id="ARBA00022505"/>
    </source>
</evidence>
<evidence type="ECO:0000259" key="8">
    <source>
        <dbReference type="SMART" id="SM00852"/>
    </source>
</evidence>
<dbReference type="InterPro" id="IPR005111">
    <property type="entry name" value="MoeA_C_domain_IV"/>
</dbReference>
<proteinExistence type="inferred from homology"/>
<dbReference type="Proteomes" id="UP001204000">
    <property type="component" value="Unassembled WGS sequence"/>
</dbReference>
<evidence type="ECO:0000313" key="9">
    <source>
        <dbReference type="EMBL" id="MCP1387329.1"/>
    </source>
</evidence>
<evidence type="ECO:0000256" key="6">
    <source>
        <dbReference type="ARBA" id="ARBA00047317"/>
    </source>
</evidence>
<dbReference type="EMBL" id="JAMFTQ010000003">
    <property type="protein sequence ID" value="MCP1387329.1"/>
    <property type="molecule type" value="Genomic_DNA"/>
</dbReference>
<dbReference type="Pfam" id="PF03454">
    <property type="entry name" value="MoeA_C"/>
    <property type="match status" value="1"/>
</dbReference>
<keyword evidence="10" id="KW-1185">Reference proteome</keyword>
<accession>A0ABT1FZX3</accession>
<dbReference type="SUPFAM" id="SSF63867">
    <property type="entry name" value="MoeA C-terminal domain-like"/>
    <property type="match status" value="1"/>
</dbReference>
<keyword evidence="7" id="KW-0479">Metal-binding</keyword>
<dbReference type="Gene3D" id="3.40.980.10">
    <property type="entry name" value="MoaB/Mog-like domain"/>
    <property type="match status" value="1"/>
</dbReference>
<evidence type="ECO:0000256" key="3">
    <source>
        <dbReference type="ARBA" id="ARBA00010763"/>
    </source>
</evidence>
<dbReference type="PANTHER" id="PTHR10192">
    <property type="entry name" value="MOLYBDOPTERIN BIOSYNTHESIS PROTEIN"/>
    <property type="match status" value="1"/>
</dbReference>
<comment type="catalytic activity">
    <reaction evidence="6">
        <text>adenylyl-molybdopterin + molybdate = Mo-molybdopterin + AMP + H(+)</text>
        <dbReference type="Rhea" id="RHEA:35047"/>
        <dbReference type="ChEBI" id="CHEBI:15378"/>
        <dbReference type="ChEBI" id="CHEBI:36264"/>
        <dbReference type="ChEBI" id="CHEBI:62727"/>
        <dbReference type="ChEBI" id="CHEBI:71302"/>
        <dbReference type="ChEBI" id="CHEBI:456215"/>
        <dbReference type="EC" id="2.10.1.1"/>
    </reaction>
</comment>
<dbReference type="SMART" id="SM00852">
    <property type="entry name" value="MoCF_biosynth"/>
    <property type="match status" value="1"/>
</dbReference>
<keyword evidence="4 7" id="KW-0500">Molybdenum</keyword>
<organism evidence="9 10">
    <name type="scientific">Corynebacterium stercoris</name>
    <dbReference type="NCBI Taxonomy" id="2943490"/>
    <lineage>
        <taxon>Bacteria</taxon>
        <taxon>Bacillati</taxon>
        <taxon>Actinomycetota</taxon>
        <taxon>Actinomycetes</taxon>
        <taxon>Mycobacteriales</taxon>
        <taxon>Corynebacteriaceae</taxon>
        <taxon>Corynebacterium</taxon>
    </lineage>
</organism>
<name>A0ABT1FZX3_9CORY</name>
<comment type="similarity">
    <text evidence="3 7">Belongs to the MoeA family.</text>
</comment>
<dbReference type="Gene3D" id="2.170.190.11">
    <property type="entry name" value="Molybdopterin biosynthesis moea protein, domain 3"/>
    <property type="match status" value="1"/>
</dbReference>
<dbReference type="InterPro" id="IPR038987">
    <property type="entry name" value="MoeA-like"/>
</dbReference>
<sequence>MHRTPEAHLTAVRALVPARATRSMPLLDAASIRAALAHDVAAVVDSPAFDNSQMDGYAVGFTGAGAAPVGPTVPAGVDPDQLYPGGLGELAAPVMTGSKLPRGTVRVAPVERCEPAEFLPAGDQVTLPEGGAGQFVRPQGADAPAGSMIAPAGTRVDPALVAALASQGIDTVEVVAPARILLITGGREIGSAGAASIPDSNSPMLRALADRAGIEVAGHVRTDDSPDALRTAVADAIAAAGGVEAIVTSGGISHGKFEVVRQVFTGNAWYGHVAQQPGGPQGLSTFQDIPVISLPGNPVSTLVSFRLYVAPVLGYAPEPVWVKLHPSARDVRGLDSKEQFLRARIEDGCALPIGGAGSHLIVQATAATCLIRVPAGARRNPGDLVLTYPL</sequence>
<reference evidence="9" key="1">
    <citation type="submission" date="2022-05" db="EMBL/GenBank/DDBJ databases">
        <title>Corynebacterium sp. TA-R-1 sp. nov., isolated from human feces.</title>
        <authorList>
            <person name="Shamsuzzaman M."/>
            <person name="Dahal R.H."/>
        </authorList>
    </citation>
    <scope>NUCLEOTIDE SEQUENCE</scope>
    <source>
        <strain evidence="9">TA-R-1</strain>
    </source>
</reference>
<comment type="function">
    <text evidence="1 7">Catalyzes the insertion of molybdate into adenylated molybdopterin with the concomitant release of AMP.</text>
</comment>
<dbReference type="SUPFAM" id="SSF53218">
    <property type="entry name" value="Molybdenum cofactor biosynthesis proteins"/>
    <property type="match status" value="1"/>
</dbReference>
<dbReference type="InterPro" id="IPR001453">
    <property type="entry name" value="MoaB/Mog_dom"/>
</dbReference>
<gene>
    <name evidence="9" type="ORF">M5J20_03885</name>
</gene>
<dbReference type="EC" id="2.10.1.1" evidence="7"/>
<dbReference type="CDD" id="cd00887">
    <property type="entry name" value="MoeA"/>
    <property type="match status" value="1"/>
</dbReference>
<dbReference type="Gene3D" id="2.40.340.10">
    <property type="entry name" value="MoeA, C-terminal, domain IV"/>
    <property type="match status" value="1"/>
</dbReference>
<dbReference type="InterPro" id="IPR036688">
    <property type="entry name" value="MoeA_C_domain_IV_sf"/>
</dbReference>
<evidence type="ECO:0000256" key="1">
    <source>
        <dbReference type="ARBA" id="ARBA00002901"/>
    </source>
</evidence>
<keyword evidence="7" id="KW-0808">Transferase</keyword>
<evidence type="ECO:0000256" key="7">
    <source>
        <dbReference type="RuleBase" id="RU365090"/>
    </source>
</evidence>
<evidence type="ECO:0000256" key="2">
    <source>
        <dbReference type="ARBA" id="ARBA00005046"/>
    </source>
</evidence>
<dbReference type="Gene3D" id="3.90.105.10">
    <property type="entry name" value="Molybdopterin biosynthesis moea protein, domain 2"/>
    <property type="match status" value="1"/>
</dbReference>